<dbReference type="EMBL" id="CACVAQ010000279">
    <property type="protein sequence ID" value="CAA6819972.1"/>
    <property type="molecule type" value="Genomic_DNA"/>
</dbReference>
<dbReference type="SUPFAM" id="SSF55120">
    <property type="entry name" value="Pseudouridine synthase"/>
    <property type="match status" value="1"/>
</dbReference>
<dbReference type="AlphaFoldDB" id="A0A6S6TGH1"/>
<dbReference type="GO" id="GO:1990481">
    <property type="term" value="P:mRNA pseudouridine synthesis"/>
    <property type="evidence" value="ECO:0007669"/>
    <property type="project" value="TreeGrafter"/>
</dbReference>
<dbReference type="InterPro" id="IPR014780">
    <property type="entry name" value="tRNA_psdUridine_synth_TruB"/>
</dbReference>
<dbReference type="PANTHER" id="PTHR13767:SF2">
    <property type="entry name" value="PSEUDOURIDYLATE SYNTHASE TRUB1"/>
    <property type="match status" value="1"/>
</dbReference>
<evidence type="ECO:0000256" key="4">
    <source>
        <dbReference type="ARBA" id="ARBA00023235"/>
    </source>
</evidence>
<evidence type="ECO:0000259" key="6">
    <source>
        <dbReference type="Pfam" id="PF01509"/>
    </source>
</evidence>
<organism evidence="7">
    <name type="scientific">uncultured Aureispira sp</name>
    <dbReference type="NCBI Taxonomy" id="1331704"/>
    <lineage>
        <taxon>Bacteria</taxon>
        <taxon>Pseudomonadati</taxon>
        <taxon>Bacteroidota</taxon>
        <taxon>Saprospiria</taxon>
        <taxon>Saprospirales</taxon>
        <taxon>Saprospiraceae</taxon>
        <taxon>Aureispira</taxon>
        <taxon>environmental samples</taxon>
    </lineage>
</organism>
<reference evidence="7" key="1">
    <citation type="submission" date="2020-01" db="EMBL/GenBank/DDBJ databases">
        <authorList>
            <person name="Meier V. D."/>
            <person name="Meier V D."/>
        </authorList>
    </citation>
    <scope>NUCLEOTIDE SEQUENCE</scope>
    <source>
        <strain evidence="7">HLG_WM_MAG_10</strain>
    </source>
</reference>
<feature type="active site" description="Nucleophile" evidence="5">
    <location>
        <position position="83"/>
    </location>
</feature>
<protein>
    <recommendedName>
        <fullName evidence="5">tRNA pseudouridine synthase B</fullName>
        <ecNumber evidence="5">5.4.99.25</ecNumber>
    </recommendedName>
    <alternativeName>
        <fullName evidence="5">tRNA pseudouridine(55) synthase</fullName>
        <shortName evidence="5">Psi55 synthase</shortName>
    </alternativeName>
    <alternativeName>
        <fullName evidence="5">tRNA pseudouridylate synthase</fullName>
    </alternativeName>
    <alternativeName>
        <fullName evidence="5">tRNA-uridine isomerase</fullName>
    </alternativeName>
</protein>
<name>A0A6S6TGH1_9BACT</name>
<evidence type="ECO:0000313" key="7">
    <source>
        <dbReference type="EMBL" id="CAA6819972.1"/>
    </source>
</evidence>
<evidence type="ECO:0000256" key="3">
    <source>
        <dbReference type="ARBA" id="ARBA00022694"/>
    </source>
</evidence>
<dbReference type="HAMAP" id="MF_01080">
    <property type="entry name" value="TruB_bact"/>
    <property type="match status" value="1"/>
</dbReference>
<evidence type="ECO:0000256" key="2">
    <source>
        <dbReference type="ARBA" id="ARBA00005642"/>
    </source>
</evidence>
<comment type="function">
    <text evidence="5">Responsible for synthesis of pseudouridine from uracil-55 in the psi GC loop of transfer RNAs.</text>
</comment>
<proteinExistence type="inferred from homology"/>
<dbReference type="GO" id="GO:0016829">
    <property type="term" value="F:lyase activity"/>
    <property type="evidence" value="ECO:0007669"/>
    <property type="project" value="UniProtKB-KW"/>
</dbReference>
<gene>
    <name evidence="5" type="primary">truB</name>
    <name evidence="7" type="ORF">HELGO_WM17904</name>
</gene>
<dbReference type="CDD" id="cd02573">
    <property type="entry name" value="PseudoU_synth_EcTruB"/>
    <property type="match status" value="1"/>
</dbReference>
<comment type="similarity">
    <text evidence="2 5">Belongs to the pseudouridine synthase TruB family. Type 1 subfamily.</text>
</comment>
<dbReference type="InterPro" id="IPR002501">
    <property type="entry name" value="PsdUridine_synth_N"/>
</dbReference>
<dbReference type="InterPro" id="IPR020103">
    <property type="entry name" value="PsdUridine_synth_cat_dom_sf"/>
</dbReference>
<dbReference type="Gene3D" id="3.30.2350.10">
    <property type="entry name" value="Pseudouridine synthase"/>
    <property type="match status" value="1"/>
</dbReference>
<evidence type="ECO:0000256" key="5">
    <source>
        <dbReference type="HAMAP-Rule" id="MF_01080"/>
    </source>
</evidence>
<feature type="domain" description="Pseudouridine synthase II N-terminal" evidence="6">
    <location>
        <begin position="66"/>
        <end position="216"/>
    </location>
</feature>
<dbReference type="Pfam" id="PF01509">
    <property type="entry name" value="TruB_N"/>
    <property type="match status" value="1"/>
</dbReference>
<dbReference type="GO" id="GO:0160148">
    <property type="term" value="F:tRNA pseudouridine(55) synthase activity"/>
    <property type="evidence" value="ECO:0007669"/>
    <property type="project" value="UniProtKB-EC"/>
</dbReference>
<dbReference type="GO" id="GO:0003723">
    <property type="term" value="F:RNA binding"/>
    <property type="evidence" value="ECO:0007669"/>
    <property type="project" value="InterPro"/>
</dbReference>
<sequence>MDKRCPILVLIMSIYLRNTIYLRFSINNTMEPGQKYDFKAGAMLLIDKPLEWTSFDVVNKVRYALKKALNVRKIKVGHAGTLDPLATGLLILCTGKFTKKIDTYQSQYKVYDGSIRLGATTPSYDAETEINATFPLEGLTDEMIKDAVPHFVGEIDQTPPMFSAIKVNGQPLYKKARKGEDVKIKSRRITIHDFKITDIRLPEVDFEVKCSKGTYIRSLAYDFGQKLDNGGYLTKLRRTHIGEHALDDAWQLDDLITHIQENYHPEITE</sequence>
<accession>A0A6S6TGH1</accession>
<evidence type="ECO:0000256" key="1">
    <source>
        <dbReference type="ARBA" id="ARBA00000385"/>
    </source>
</evidence>
<dbReference type="PANTHER" id="PTHR13767">
    <property type="entry name" value="TRNA-PSEUDOURIDINE SYNTHASE"/>
    <property type="match status" value="1"/>
</dbReference>
<comment type="catalytic activity">
    <reaction evidence="1 5">
        <text>uridine(55) in tRNA = pseudouridine(55) in tRNA</text>
        <dbReference type="Rhea" id="RHEA:42532"/>
        <dbReference type="Rhea" id="RHEA-COMP:10101"/>
        <dbReference type="Rhea" id="RHEA-COMP:10102"/>
        <dbReference type="ChEBI" id="CHEBI:65314"/>
        <dbReference type="ChEBI" id="CHEBI:65315"/>
        <dbReference type="EC" id="5.4.99.25"/>
    </reaction>
</comment>
<keyword evidence="4 5" id="KW-0413">Isomerase</keyword>
<keyword evidence="3 5" id="KW-0819">tRNA processing</keyword>
<dbReference type="GO" id="GO:0031119">
    <property type="term" value="P:tRNA pseudouridine synthesis"/>
    <property type="evidence" value="ECO:0007669"/>
    <property type="project" value="UniProtKB-UniRule"/>
</dbReference>
<dbReference type="EC" id="5.4.99.25" evidence="5"/>
<dbReference type="NCBIfam" id="TIGR00431">
    <property type="entry name" value="TruB"/>
    <property type="match status" value="1"/>
</dbReference>
<keyword evidence="7" id="KW-0456">Lyase</keyword>